<evidence type="ECO:0000256" key="3">
    <source>
        <dbReference type="ARBA" id="ARBA00022630"/>
    </source>
</evidence>
<dbReference type="EC" id="2.7.7.2" evidence="2"/>
<evidence type="ECO:0000256" key="8">
    <source>
        <dbReference type="ARBA" id="ARBA00022827"/>
    </source>
</evidence>
<evidence type="ECO:0000256" key="9">
    <source>
        <dbReference type="ARBA" id="ARBA00022840"/>
    </source>
</evidence>
<dbReference type="Proteomes" id="UP000239010">
    <property type="component" value="Unassembled WGS sequence"/>
</dbReference>
<keyword evidence="5 12" id="KW-0808">Transferase</keyword>
<keyword evidence="12" id="KW-0418">Kinase</keyword>
<dbReference type="InterPro" id="IPR015864">
    <property type="entry name" value="FAD_synthase"/>
</dbReference>
<evidence type="ECO:0000256" key="6">
    <source>
        <dbReference type="ARBA" id="ARBA00022695"/>
    </source>
</evidence>
<evidence type="ECO:0000313" key="12">
    <source>
        <dbReference type="EMBL" id="PPE05072.1"/>
    </source>
</evidence>
<dbReference type="UniPathway" id="UPA00277">
    <property type="reaction ID" value="UER00407"/>
</dbReference>
<keyword evidence="3" id="KW-0285">Flavoprotein</keyword>
<comment type="caution">
    <text evidence="12">The sequence shown here is derived from an EMBL/GenBank/DDBJ whole genome shotgun (WGS) entry which is preliminary data.</text>
</comment>
<comment type="pathway">
    <text evidence="1">Cofactor biosynthesis; FAD biosynthesis; FAD from FMN: step 1/1.</text>
</comment>
<gene>
    <name evidence="12" type="primary">ribC</name>
    <name evidence="12" type="ORF">EELLY_v1c07600</name>
</gene>
<keyword evidence="8" id="KW-0274">FAD</keyword>
<evidence type="ECO:0000256" key="5">
    <source>
        <dbReference type="ARBA" id="ARBA00022679"/>
    </source>
</evidence>
<comment type="catalytic activity">
    <reaction evidence="10">
        <text>FMN + ATP + H(+) = FAD + diphosphate</text>
        <dbReference type="Rhea" id="RHEA:17237"/>
        <dbReference type="ChEBI" id="CHEBI:15378"/>
        <dbReference type="ChEBI" id="CHEBI:30616"/>
        <dbReference type="ChEBI" id="CHEBI:33019"/>
        <dbReference type="ChEBI" id="CHEBI:57692"/>
        <dbReference type="ChEBI" id="CHEBI:58210"/>
        <dbReference type="EC" id="2.7.7.2"/>
    </reaction>
</comment>
<proteinExistence type="predicted"/>
<dbReference type="EMBL" id="PHND01000001">
    <property type="protein sequence ID" value="PPE05072.1"/>
    <property type="molecule type" value="Genomic_DNA"/>
</dbReference>
<protein>
    <recommendedName>
        <fullName evidence="2">FAD synthase</fullName>
        <ecNumber evidence="2">2.7.7.2</ecNumber>
    </recommendedName>
</protein>
<dbReference type="RefSeq" id="WP_104206146.1">
    <property type="nucleotide sequence ID" value="NZ_PHND01000001.1"/>
</dbReference>
<reference evidence="12 13" key="1">
    <citation type="submission" date="2017-11" db="EMBL/GenBank/DDBJ databases">
        <title>Genome sequence of Entomoplasma ellychniae ELCN-1 (ATCC 43707).</title>
        <authorList>
            <person name="Lo W.-S."/>
            <person name="Gasparich G.E."/>
            <person name="Kuo C.-H."/>
        </authorList>
    </citation>
    <scope>NUCLEOTIDE SEQUENCE [LARGE SCALE GENOMIC DNA]</scope>
    <source>
        <strain evidence="12 13">ELCN-1</strain>
    </source>
</reference>
<dbReference type="GO" id="GO:0009231">
    <property type="term" value="P:riboflavin biosynthetic process"/>
    <property type="evidence" value="ECO:0007669"/>
    <property type="project" value="InterPro"/>
</dbReference>
<dbReference type="SUPFAM" id="SSF52374">
    <property type="entry name" value="Nucleotidylyl transferase"/>
    <property type="match status" value="1"/>
</dbReference>
<dbReference type="GO" id="GO:0016301">
    <property type="term" value="F:kinase activity"/>
    <property type="evidence" value="ECO:0007669"/>
    <property type="project" value="UniProtKB-KW"/>
</dbReference>
<keyword evidence="7" id="KW-0547">Nucleotide-binding</keyword>
<dbReference type="Pfam" id="PF06574">
    <property type="entry name" value="FAD_syn"/>
    <property type="match status" value="1"/>
</dbReference>
<keyword evidence="4" id="KW-0288">FMN</keyword>
<dbReference type="GO" id="GO:0005524">
    <property type="term" value="F:ATP binding"/>
    <property type="evidence" value="ECO:0007669"/>
    <property type="project" value="UniProtKB-KW"/>
</dbReference>
<organism evidence="12 13">
    <name type="scientific">Entomoplasma ellychniae</name>
    <dbReference type="NCBI Taxonomy" id="2114"/>
    <lineage>
        <taxon>Bacteria</taxon>
        <taxon>Bacillati</taxon>
        <taxon>Mycoplasmatota</taxon>
        <taxon>Mollicutes</taxon>
        <taxon>Entomoplasmatales</taxon>
        <taxon>Entomoplasmataceae</taxon>
        <taxon>Entomoplasma</taxon>
    </lineage>
</organism>
<evidence type="ECO:0000256" key="2">
    <source>
        <dbReference type="ARBA" id="ARBA00012393"/>
    </source>
</evidence>
<dbReference type="InterPro" id="IPR014729">
    <property type="entry name" value="Rossmann-like_a/b/a_fold"/>
</dbReference>
<evidence type="ECO:0000256" key="1">
    <source>
        <dbReference type="ARBA" id="ARBA00004726"/>
    </source>
</evidence>
<dbReference type="Gene3D" id="3.40.50.620">
    <property type="entry name" value="HUPs"/>
    <property type="match status" value="1"/>
</dbReference>
<keyword evidence="9" id="KW-0067">ATP-binding</keyword>
<evidence type="ECO:0000256" key="7">
    <source>
        <dbReference type="ARBA" id="ARBA00022741"/>
    </source>
</evidence>
<keyword evidence="13" id="KW-1185">Reference proteome</keyword>
<name>A0A8E2UD61_9MOLU</name>
<accession>A0A8E2UD61</accession>
<sequence>MQVIKTKIKNLEKIASNSIITVGMFDSLHIYHQMIINKVVEIGTKENLFRIIFTFNKKPGKKDYDFFLNEKDKIKYIQNKFEIDFLYIIEVDEQLANSSKEEFVNILKNKLGVIKIVEGSDFKFAYNQTGDVNYLIKEFGIDNVIIFQRNNSVSTSEVKKKIKQNNSQDIIDIIDINLIKKG</sequence>
<dbReference type="GO" id="GO:0006747">
    <property type="term" value="P:FAD biosynthetic process"/>
    <property type="evidence" value="ECO:0007669"/>
    <property type="project" value="UniProtKB-UniPathway"/>
</dbReference>
<evidence type="ECO:0000313" key="13">
    <source>
        <dbReference type="Proteomes" id="UP000239010"/>
    </source>
</evidence>
<keyword evidence="6 12" id="KW-0548">Nucleotidyltransferase</keyword>
<evidence type="ECO:0000259" key="11">
    <source>
        <dbReference type="Pfam" id="PF06574"/>
    </source>
</evidence>
<feature type="domain" description="FAD synthetase" evidence="11">
    <location>
        <begin position="13"/>
        <end position="137"/>
    </location>
</feature>
<evidence type="ECO:0000256" key="10">
    <source>
        <dbReference type="ARBA" id="ARBA00049494"/>
    </source>
</evidence>
<dbReference type="AlphaFoldDB" id="A0A8E2UD61"/>
<dbReference type="GO" id="GO:0003919">
    <property type="term" value="F:FMN adenylyltransferase activity"/>
    <property type="evidence" value="ECO:0007669"/>
    <property type="project" value="UniProtKB-EC"/>
</dbReference>
<evidence type="ECO:0000256" key="4">
    <source>
        <dbReference type="ARBA" id="ARBA00022643"/>
    </source>
</evidence>